<dbReference type="Proteomes" id="UP000445000">
    <property type="component" value="Unassembled WGS sequence"/>
</dbReference>
<dbReference type="SUPFAM" id="SSF103473">
    <property type="entry name" value="MFS general substrate transporter"/>
    <property type="match status" value="1"/>
</dbReference>
<feature type="transmembrane region" description="Helical" evidence="4">
    <location>
        <begin position="327"/>
        <end position="350"/>
    </location>
</feature>
<dbReference type="RefSeq" id="WP_161810532.1">
    <property type="nucleotide sequence ID" value="NZ_BLJN01000001.1"/>
</dbReference>
<keyword evidence="2 4" id="KW-1133">Transmembrane helix</keyword>
<evidence type="ECO:0000256" key="3">
    <source>
        <dbReference type="ARBA" id="ARBA00023136"/>
    </source>
</evidence>
<feature type="domain" description="Major facilitator superfamily (MFS) profile" evidence="5">
    <location>
        <begin position="24"/>
        <end position="417"/>
    </location>
</feature>
<protein>
    <submittedName>
        <fullName evidence="6">MFS transporter</fullName>
    </submittedName>
</protein>
<evidence type="ECO:0000313" key="6">
    <source>
        <dbReference type="EMBL" id="GFE78660.1"/>
    </source>
</evidence>
<evidence type="ECO:0000256" key="2">
    <source>
        <dbReference type="ARBA" id="ARBA00022989"/>
    </source>
</evidence>
<dbReference type="InterPro" id="IPR036259">
    <property type="entry name" value="MFS_trans_sf"/>
</dbReference>
<dbReference type="EMBL" id="BLJN01000001">
    <property type="protein sequence ID" value="GFE78660.1"/>
    <property type="molecule type" value="Genomic_DNA"/>
</dbReference>
<feature type="transmembrane region" description="Helical" evidence="4">
    <location>
        <begin position="58"/>
        <end position="78"/>
    </location>
</feature>
<feature type="transmembrane region" description="Helical" evidence="4">
    <location>
        <begin position="179"/>
        <end position="199"/>
    </location>
</feature>
<keyword evidence="3 4" id="KW-0472">Membrane</keyword>
<dbReference type="PANTHER" id="PTHR11360:SF284">
    <property type="entry name" value="EG:103B4.3 PROTEIN-RELATED"/>
    <property type="match status" value="1"/>
</dbReference>
<dbReference type="InterPro" id="IPR011701">
    <property type="entry name" value="MFS"/>
</dbReference>
<evidence type="ECO:0000256" key="1">
    <source>
        <dbReference type="ARBA" id="ARBA00022692"/>
    </source>
</evidence>
<evidence type="ECO:0000259" key="5">
    <source>
        <dbReference type="PROSITE" id="PS50850"/>
    </source>
</evidence>
<proteinExistence type="predicted"/>
<feature type="transmembrane region" description="Helical" evidence="4">
    <location>
        <begin position="304"/>
        <end position="321"/>
    </location>
</feature>
<dbReference type="AlphaFoldDB" id="A0A829Y632"/>
<feature type="transmembrane region" description="Helical" evidence="4">
    <location>
        <begin position="20"/>
        <end position="46"/>
    </location>
</feature>
<evidence type="ECO:0000256" key="4">
    <source>
        <dbReference type="SAM" id="Phobius"/>
    </source>
</evidence>
<feature type="transmembrane region" description="Helical" evidence="4">
    <location>
        <begin position="239"/>
        <end position="261"/>
    </location>
</feature>
<dbReference type="InterPro" id="IPR050327">
    <property type="entry name" value="Proton-linked_MCT"/>
</dbReference>
<feature type="transmembrane region" description="Helical" evidence="4">
    <location>
        <begin position="90"/>
        <end position="109"/>
    </location>
</feature>
<feature type="transmembrane region" description="Helical" evidence="4">
    <location>
        <begin position="362"/>
        <end position="385"/>
    </location>
</feature>
<accession>A0A829Y632</accession>
<gene>
    <name evidence="6" type="ORF">GCM10011487_06600</name>
</gene>
<name>A0A829Y632_9GAMM</name>
<dbReference type="Gene3D" id="1.20.1250.20">
    <property type="entry name" value="MFS general substrate transporter like domains"/>
    <property type="match status" value="1"/>
</dbReference>
<dbReference type="InterPro" id="IPR020846">
    <property type="entry name" value="MFS_dom"/>
</dbReference>
<feature type="transmembrane region" description="Helical" evidence="4">
    <location>
        <begin position="115"/>
        <end position="134"/>
    </location>
</feature>
<dbReference type="CDD" id="cd17355">
    <property type="entry name" value="MFS_YcxA_like"/>
    <property type="match status" value="1"/>
</dbReference>
<keyword evidence="1 4" id="KW-0812">Transmembrane</keyword>
<dbReference type="GO" id="GO:0022857">
    <property type="term" value="F:transmembrane transporter activity"/>
    <property type="evidence" value="ECO:0007669"/>
    <property type="project" value="InterPro"/>
</dbReference>
<sequence length="427" mass="45495">MAEAQSLSKAPPQPMFVRGWVTVVVCLLGISTGPAAFGLSSLFLLGGPIGEEFGWSRTAISAAVSVMMLCTAVSLPFMGRLVDRFGVKRVLVPSIVVFGLCFLAASMIGNYWQFIALYVAMGTIAVGTNSVPYMRVLTSWFDRRRGLAIGIAGSGTGLGFGYVPLVTQEFVSHFGWRGGYFGLGLIMLLFTLPMVVFLLHEKPQSLGLHPDGAASDAPADQQPVASGDTLAEAMARRDFWSLITIFSGLAFVLYGLIPHMVPMLQDRGVPESLAAGLASAFGWSAFGGRLLIGFLVDRYDARRIAFVFFSLSAIGLGLLSAPLPIWAFVVAAIMLGLSLGAEVDMLAYLTSRYFGLKNFAQIFGAMFSAVMVAMSLSPVAFGAVFDYTGSYKAILALGVPLCVLAIVLVLMLRPYGERARGGPISVT</sequence>
<dbReference type="PANTHER" id="PTHR11360">
    <property type="entry name" value="MONOCARBOXYLATE TRANSPORTER"/>
    <property type="match status" value="1"/>
</dbReference>
<comment type="caution">
    <text evidence="6">The sequence shown here is derived from an EMBL/GenBank/DDBJ whole genome shotgun (WGS) entry which is preliminary data.</text>
</comment>
<dbReference type="PROSITE" id="PS50850">
    <property type="entry name" value="MFS"/>
    <property type="match status" value="1"/>
</dbReference>
<evidence type="ECO:0000313" key="7">
    <source>
        <dbReference type="Proteomes" id="UP000445000"/>
    </source>
</evidence>
<dbReference type="Pfam" id="PF07690">
    <property type="entry name" value="MFS_1"/>
    <property type="match status" value="1"/>
</dbReference>
<keyword evidence="7" id="KW-1185">Reference proteome</keyword>
<reference evidence="7" key="1">
    <citation type="submission" date="2020-01" db="EMBL/GenBank/DDBJ databases">
        <title>'Steroidobacter agaridevorans' sp. nov., agar-degrading bacteria isolated from rhizosphere soils.</title>
        <authorList>
            <person name="Ikenaga M."/>
            <person name="Kataoka M."/>
            <person name="Murouchi A."/>
            <person name="Katsuragi S."/>
            <person name="Sakai M."/>
        </authorList>
    </citation>
    <scope>NUCLEOTIDE SEQUENCE [LARGE SCALE GENOMIC DNA]</scope>
    <source>
        <strain evidence="7">YU21-B</strain>
    </source>
</reference>
<feature type="transmembrane region" description="Helical" evidence="4">
    <location>
        <begin position="146"/>
        <end position="167"/>
    </location>
</feature>
<feature type="transmembrane region" description="Helical" evidence="4">
    <location>
        <begin position="391"/>
        <end position="412"/>
    </location>
</feature>
<feature type="transmembrane region" description="Helical" evidence="4">
    <location>
        <begin position="273"/>
        <end position="292"/>
    </location>
</feature>
<organism evidence="6 7">
    <name type="scientific">Steroidobacter agaridevorans</name>
    <dbReference type="NCBI Taxonomy" id="2695856"/>
    <lineage>
        <taxon>Bacteria</taxon>
        <taxon>Pseudomonadati</taxon>
        <taxon>Pseudomonadota</taxon>
        <taxon>Gammaproteobacteria</taxon>
        <taxon>Steroidobacterales</taxon>
        <taxon>Steroidobacteraceae</taxon>
        <taxon>Steroidobacter</taxon>
    </lineage>
</organism>